<dbReference type="InterPro" id="IPR003018">
    <property type="entry name" value="GAF"/>
</dbReference>
<protein>
    <submittedName>
        <fullName evidence="3">GAF domain-containing protein</fullName>
    </submittedName>
</protein>
<gene>
    <name evidence="3" type="ORF">G4D72_08475</name>
</gene>
<reference evidence="3 4" key="1">
    <citation type="submission" date="2020-02" db="EMBL/GenBank/DDBJ databases">
        <authorList>
            <person name="Chen W.-M."/>
        </authorList>
    </citation>
    <scope>NUCLEOTIDE SEQUENCE [LARGE SCALE GENOMIC DNA]</scope>
    <source>
        <strain evidence="3 4">KDG-16</strain>
    </source>
</reference>
<dbReference type="SUPFAM" id="SSF109604">
    <property type="entry name" value="HD-domain/PDEase-like"/>
    <property type="match status" value="1"/>
</dbReference>
<organism evidence="3 4">
    <name type="scientific">Flavobacterium difficile</name>
    <dbReference type="NCBI Taxonomy" id="2709659"/>
    <lineage>
        <taxon>Bacteria</taxon>
        <taxon>Pseudomonadati</taxon>
        <taxon>Bacteroidota</taxon>
        <taxon>Flavobacteriia</taxon>
        <taxon>Flavobacteriales</taxon>
        <taxon>Flavobacteriaceae</taxon>
        <taxon>Flavobacterium</taxon>
    </lineage>
</organism>
<evidence type="ECO:0000259" key="1">
    <source>
        <dbReference type="Pfam" id="PF01590"/>
    </source>
</evidence>
<evidence type="ECO:0000259" key="2">
    <source>
        <dbReference type="Pfam" id="PF01966"/>
    </source>
</evidence>
<dbReference type="InterPro" id="IPR003607">
    <property type="entry name" value="HD/PDEase_dom"/>
</dbReference>
<dbReference type="InterPro" id="IPR006674">
    <property type="entry name" value="HD_domain"/>
</dbReference>
<dbReference type="CDD" id="cd00077">
    <property type="entry name" value="HDc"/>
    <property type="match status" value="1"/>
</dbReference>
<feature type="domain" description="HD" evidence="2">
    <location>
        <begin position="799"/>
        <end position="897"/>
    </location>
</feature>
<dbReference type="Gene3D" id="3.30.450.40">
    <property type="match status" value="1"/>
</dbReference>
<dbReference type="Pfam" id="PF01966">
    <property type="entry name" value="HD"/>
    <property type="match status" value="1"/>
</dbReference>
<dbReference type="SUPFAM" id="SSF55781">
    <property type="entry name" value="GAF domain-like"/>
    <property type="match status" value="1"/>
</dbReference>
<dbReference type="InterPro" id="IPR029016">
    <property type="entry name" value="GAF-like_dom_sf"/>
</dbReference>
<dbReference type="RefSeq" id="WP_166077240.1">
    <property type="nucleotide sequence ID" value="NZ_JAAJBT010000004.1"/>
</dbReference>
<name>A0ABX0I8I5_9FLAO</name>
<dbReference type="Proteomes" id="UP000800984">
    <property type="component" value="Unassembled WGS sequence"/>
</dbReference>
<evidence type="ECO:0000313" key="3">
    <source>
        <dbReference type="EMBL" id="NHM02144.1"/>
    </source>
</evidence>
<sequence length="968" mass="113227">MIKNYKYLSPFKILISFHKLIEGLQQIALSDIDYRSNYAKGLLSQIEDKPEFVNGIENLKFIDDNQELIQYLLADLFPTALTDNEIKAVTLPFYDITFNYSERFKKILKNVDISIDMNIRDMDEHQFYVMSCTLILNAYYHQNLDFGKPLFYDIPDSNGIHKHYRILYNADFLEILPTENTKFLNQSEINELIDNYDNLDLWKKAFPENSWILKGFAIVSLVDVTTESAVSNLKSNLLKSDIDKSKLNESFESIFRSVFKIPDLKIGFTFYEEEEDLFMKPPFSDENLKSFILLNEKEADCKNALCGCSYESLIENNQSYIIPNVAEFAKNEKKNRFANHLLNQGIQSFLLAPVIKDEKLLGLLELASPTPRALNSVNANKLELILPYLTDTIEKNNNDMINQLEAIIQKEYTSIHPSVYWKFKKEAKNFFYSNTTAEEYHFKEIVFKEVYPLYGQIDIKGSSENRNSAVVNDLRAQINEIIEILDLLNTDKKISVIAQKKFELESFLSDLKEPFQNNLEQSIHHYIDSEIHSFLKNTTSNKNTEKLISSYFDKIDPKTGMFYQTRKDFDETIMSINKKMANILDLKQQQAQEIFPHYYERFKTDGVEHNLYIGASIEPNKNFNEMYLQNLRLWQLETLCEMEQEHHKLKATLPYALDVTSLILAFSSPISIRFRMDEKRFDVDGSYNARYEVVKKRIDKAFVKNSNERITQKEKITIVYSSSVEEKEYTKYIKYLQHKGLLEKEIEKLEVEDLQAVSGLKALRVKVKHNDNSILIEAEEFISKLFEEKLEAIFSYHNFEHTKNVVSGIITLCQAEKIDIETTNTLVLAGWFHDAGYIKGCLNHEVLSVEIALDFLKSKQISVDIQEQVADLILATTFNHDPKNKLEKIIKDADNVHLANENYLNTLENLREEWELSVDKKYCNTDWFVLNIDFLKNHKYHTQYAQKEWQKLKEENLKRIEEKLQNQL</sequence>
<dbReference type="Gene3D" id="1.10.3210.10">
    <property type="entry name" value="Hypothetical protein af1432"/>
    <property type="match status" value="1"/>
</dbReference>
<accession>A0ABX0I8I5</accession>
<feature type="domain" description="GAF" evidence="1">
    <location>
        <begin position="306"/>
        <end position="371"/>
    </location>
</feature>
<proteinExistence type="predicted"/>
<dbReference type="Pfam" id="PF01590">
    <property type="entry name" value="GAF"/>
    <property type="match status" value="1"/>
</dbReference>
<keyword evidence="4" id="KW-1185">Reference proteome</keyword>
<comment type="caution">
    <text evidence="3">The sequence shown here is derived from an EMBL/GenBank/DDBJ whole genome shotgun (WGS) entry which is preliminary data.</text>
</comment>
<dbReference type="EMBL" id="JAAJBT010000004">
    <property type="protein sequence ID" value="NHM02144.1"/>
    <property type="molecule type" value="Genomic_DNA"/>
</dbReference>
<evidence type="ECO:0000313" key="4">
    <source>
        <dbReference type="Proteomes" id="UP000800984"/>
    </source>
</evidence>